<keyword evidence="2" id="KW-0812">Transmembrane</keyword>
<protein>
    <recommendedName>
        <fullName evidence="7">Type IV pilus assembly protein PilM</fullName>
    </recommendedName>
</protein>
<dbReference type="EMBL" id="QMIF01000008">
    <property type="protein sequence ID" value="TVM33146.1"/>
    <property type="molecule type" value="Genomic_DNA"/>
</dbReference>
<dbReference type="Proteomes" id="UP000503251">
    <property type="component" value="Chromosome"/>
</dbReference>
<dbReference type="Proteomes" id="UP000434052">
    <property type="component" value="Unassembled WGS sequence"/>
</dbReference>
<evidence type="ECO:0000313" key="6">
    <source>
        <dbReference type="Proteomes" id="UP000503251"/>
    </source>
</evidence>
<dbReference type="RefSeq" id="WP_144305876.1">
    <property type="nucleotide sequence ID" value="NZ_CP039543.1"/>
</dbReference>
<proteinExistence type="predicted"/>
<dbReference type="InterPro" id="IPR050696">
    <property type="entry name" value="FtsA/MreB"/>
</dbReference>
<feature type="compositionally biased region" description="Basic and acidic residues" evidence="1">
    <location>
        <begin position="1"/>
        <end position="10"/>
    </location>
</feature>
<name>A0A6P1ZGK6_9BACT</name>
<evidence type="ECO:0000313" key="3">
    <source>
        <dbReference type="EMBL" id="QJT08383.1"/>
    </source>
</evidence>
<evidence type="ECO:0000313" key="5">
    <source>
        <dbReference type="Proteomes" id="UP000434052"/>
    </source>
</evidence>
<dbReference type="OrthoDB" id="5414910at2"/>
<dbReference type="AlphaFoldDB" id="A0A6P1ZGK6"/>
<dbReference type="CDD" id="cd24049">
    <property type="entry name" value="ASKHA_NBD_PilM"/>
    <property type="match status" value="1"/>
</dbReference>
<reference evidence="4 5" key="1">
    <citation type="submission" date="2018-06" db="EMBL/GenBank/DDBJ databases">
        <title>Complete genome of Desulfovibrio marinus P48SEP.</title>
        <authorList>
            <person name="Crispim J.S."/>
            <person name="Vidigal P.M.P."/>
            <person name="Silva L.C.F."/>
            <person name="Araujo L.C."/>
            <person name="Laguardia C.N."/>
            <person name="Dias R.S."/>
            <person name="Sousa M.P."/>
            <person name="Paula S.O."/>
            <person name="Silva C."/>
        </authorList>
    </citation>
    <scope>NUCLEOTIDE SEQUENCE [LARGE SCALE GENOMIC DNA]</scope>
    <source>
        <strain evidence="4 5">P48SEP</strain>
    </source>
</reference>
<keyword evidence="6" id="KW-1185">Reference proteome</keyword>
<evidence type="ECO:0000256" key="2">
    <source>
        <dbReference type="SAM" id="Phobius"/>
    </source>
</evidence>
<reference evidence="3 6" key="2">
    <citation type="submission" date="2019-04" db="EMBL/GenBank/DDBJ databases">
        <title>Isolation and culture of sulfate reducing bacteria from the cold seep of the South China Sea.</title>
        <authorList>
            <person name="Sun C."/>
            <person name="Liu R."/>
        </authorList>
    </citation>
    <scope>NUCLEOTIDE SEQUENCE [LARGE SCALE GENOMIC DNA]</scope>
    <source>
        <strain evidence="3 6">CS1</strain>
    </source>
</reference>
<accession>A0A6P1ZGK6</accession>
<dbReference type="InterPro" id="IPR005883">
    <property type="entry name" value="PilM"/>
</dbReference>
<organism evidence="4 5">
    <name type="scientific">Oceanidesulfovibrio marinus</name>
    <dbReference type="NCBI Taxonomy" id="370038"/>
    <lineage>
        <taxon>Bacteria</taxon>
        <taxon>Pseudomonadati</taxon>
        <taxon>Thermodesulfobacteriota</taxon>
        <taxon>Desulfovibrionia</taxon>
        <taxon>Desulfovibrionales</taxon>
        <taxon>Desulfovibrionaceae</taxon>
        <taxon>Oceanidesulfovibrio</taxon>
    </lineage>
</organism>
<evidence type="ECO:0008006" key="7">
    <source>
        <dbReference type="Google" id="ProtNLM"/>
    </source>
</evidence>
<feature type="transmembrane region" description="Helical" evidence="2">
    <location>
        <begin position="464"/>
        <end position="482"/>
    </location>
</feature>
<keyword evidence="2" id="KW-0472">Membrane</keyword>
<dbReference type="PANTHER" id="PTHR32432">
    <property type="entry name" value="CELL DIVISION PROTEIN FTSA-RELATED"/>
    <property type="match status" value="1"/>
</dbReference>
<dbReference type="Gene3D" id="3.30.1490.300">
    <property type="match status" value="1"/>
</dbReference>
<dbReference type="Pfam" id="PF11104">
    <property type="entry name" value="PilM_2"/>
    <property type="match status" value="1"/>
</dbReference>
<sequence length="649" mass="72210">MAKGGKDTSTDKLLNVIRGKGDASAGSSAGGGAGQGKGKKGRGKGAGSARAPRGAKVARKSSSKVVVGVDIGPDSLRVARVSHSGGRPKLLGFHRIPYETPDAPDRPDFPQFLKAKLSETCGSPKGYEAWSLVSSAKSELWHIQIPKVPRRQIPDAVYWTVKKEKQFDDREFILDFEVQEEVVEKGQPKLSIMVYLTPRKQVESLKNLFHKAGVKLAGATISPIAIQTLYRSRWVGSDARTYAHLYVGRNWSRIDIFTNNNIVLSRGIKAGTNSMVEALVENYSSLGGTGEATISLSMEDEMPQLSSTQALTQDQAKHVLRSKLLGYDMSNAQPGAELGQEDVLRMIRPAVERLVRQVERTFEYYTTTMGKDRVEKIFFSGEITTNRMLMEFIHTQLGINSQLLDPLSPEYVGPGAVGPVTESERLEYNLVLALALSDNTITPNLLFTYRAKERERQVRRMDNAIMAMAGLIVVILFGIYLWQQTVIGAKQTEIATLQAQLNQYQPQVNRNLLIQWARKLNQKNIDLKRASQMYEGMSVVSELSRLTPPSIKVTDMQLNLGPGEQPEQQEQKQGRRRGRSARQDDSEQLLILDAVVLGDPEQFDTTLTSYLIKLENSRLFDAPVIHKRVVEDFSTSGEVLHFVIHINLM</sequence>
<evidence type="ECO:0000256" key="1">
    <source>
        <dbReference type="SAM" id="MobiDB-lite"/>
    </source>
</evidence>
<dbReference type="Gene3D" id="3.30.420.40">
    <property type="match status" value="2"/>
</dbReference>
<feature type="region of interest" description="Disordered" evidence="1">
    <location>
        <begin position="1"/>
        <end position="63"/>
    </location>
</feature>
<evidence type="ECO:0000313" key="4">
    <source>
        <dbReference type="EMBL" id="TVM33146.1"/>
    </source>
</evidence>
<dbReference type="EMBL" id="CP039543">
    <property type="protein sequence ID" value="QJT08383.1"/>
    <property type="molecule type" value="Genomic_DNA"/>
</dbReference>
<feature type="region of interest" description="Disordered" evidence="1">
    <location>
        <begin position="559"/>
        <end position="585"/>
    </location>
</feature>
<keyword evidence="2" id="KW-1133">Transmembrane helix</keyword>
<dbReference type="PANTHER" id="PTHR32432:SF3">
    <property type="entry name" value="ETHANOLAMINE UTILIZATION PROTEIN EUTJ"/>
    <property type="match status" value="1"/>
</dbReference>
<gene>
    <name evidence="4" type="ORF">DQK91_13395</name>
    <name evidence="3" type="ORF">E8L03_05345</name>
</gene>